<dbReference type="AlphaFoldDB" id="A0A0N9VGM0"/>
<evidence type="ECO:0000313" key="2">
    <source>
        <dbReference type="Proteomes" id="UP000064939"/>
    </source>
</evidence>
<protein>
    <recommendedName>
        <fullName evidence="3">SIR2-like domain-containing protein</fullName>
    </recommendedName>
</protein>
<gene>
    <name evidence="1" type="ORF">AOY20_14090</name>
</gene>
<dbReference type="RefSeq" id="WP_054582463.1">
    <property type="nucleotide sequence ID" value="NZ_CP012808.1"/>
</dbReference>
<organism evidence="1 2">
    <name type="scientific">Acinetobacter equi</name>
    <dbReference type="NCBI Taxonomy" id="1324350"/>
    <lineage>
        <taxon>Bacteria</taxon>
        <taxon>Pseudomonadati</taxon>
        <taxon>Pseudomonadota</taxon>
        <taxon>Gammaproteobacteria</taxon>
        <taxon>Moraxellales</taxon>
        <taxon>Moraxellaceae</taxon>
        <taxon>Acinetobacter</taxon>
    </lineage>
</organism>
<evidence type="ECO:0000313" key="1">
    <source>
        <dbReference type="EMBL" id="ALH96585.1"/>
    </source>
</evidence>
<evidence type="ECO:0008006" key="3">
    <source>
        <dbReference type="Google" id="ProtNLM"/>
    </source>
</evidence>
<name>A0A0N9VGM0_9GAMM</name>
<dbReference type="EMBL" id="CP012808">
    <property type="protein sequence ID" value="ALH96585.1"/>
    <property type="molecule type" value="Genomic_DNA"/>
</dbReference>
<proteinExistence type="predicted"/>
<sequence>MDIFDFINNYKNHPVLFIGTGFSLRYLENSYSWEGLLKKIAFELKGNDEFFFDLKGKVYDRKSGNYDYMQLASFLQSEFNRQISEDRNGKFKDVNDEYYRKSAEGITSDKFKIYISSLLTALEKKDEKKDELEVFNLLSKNISSIITTNYDVC</sequence>
<dbReference type="KEGG" id="aei:AOY20_14090"/>
<dbReference type="Proteomes" id="UP000064939">
    <property type="component" value="Chromosome"/>
</dbReference>
<reference evidence="1 2" key="1">
    <citation type="journal article" date="2015" name="Int. J. Syst. Evol. Microbiol.">
        <title>Acinetobacter equi sp. nov. isolated from horse faeces.</title>
        <authorList>
            <person name="Poppel M.T."/>
            <person name="Skiebe E."/>
            <person name="Laue M."/>
            <person name="Bergmann H."/>
            <person name="Ebersberger I."/>
            <person name="Garn T."/>
            <person name="Fruth A."/>
            <person name="Baumgardt S."/>
            <person name="Busse H.J."/>
            <person name="Wilharm G."/>
        </authorList>
    </citation>
    <scope>NUCLEOTIDE SEQUENCE [LARGE SCALE GENOMIC DNA]</scope>
    <source>
        <strain evidence="1 2">114</strain>
    </source>
</reference>
<keyword evidence="2" id="KW-1185">Reference proteome</keyword>
<accession>A0A0N9VGM0</accession>